<dbReference type="InterPro" id="IPR005025">
    <property type="entry name" value="FMN_Rdtase-like_dom"/>
</dbReference>
<dbReference type="SUPFAM" id="SSF52218">
    <property type="entry name" value="Flavoproteins"/>
    <property type="match status" value="1"/>
</dbReference>
<feature type="domain" description="NADPH-dependent FMN reductase-like" evidence="4">
    <location>
        <begin position="4"/>
        <end position="159"/>
    </location>
</feature>
<dbReference type="PANTHER" id="PTHR43278">
    <property type="entry name" value="NAD(P)H-DEPENDENT FMN-CONTAINING OXIDOREDUCTASE YWQN-RELATED"/>
    <property type="match status" value="1"/>
</dbReference>
<proteinExistence type="inferred from homology"/>
<evidence type="ECO:0000256" key="2">
    <source>
        <dbReference type="ARBA" id="ARBA00022643"/>
    </source>
</evidence>
<dbReference type="EMBL" id="DTBJ01000018">
    <property type="protein sequence ID" value="HGM58449.1"/>
    <property type="molecule type" value="Genomic_DNA"/>
</dbReference>
<dbReference type="PANTHER" id="PTHR43278:SF4">
    <property type="entry name" value="NAD(P)H-DEPENDENT FMN-CONTAINING OXIDOREDUCTASE YWQN-RELATED"/>
    <property type="match status" value="1"/>
</dbReference>
<evidence type="ECO:0000259" key="4">
    <source>
        <dbReference type="Pfam" id="PF03358"/>
    </source>
</evidence>
<comment type="caution">
    <text evidence="5">The sequence shown here is derived from an EMBL/GenBank/DDBJ whole genome shotgun (WGS) entry which is preliminary data.</text>
</comment>
<keyword evidence="2" id="KW-0288">FMN</keyword>
<sequence length="240" mass="27499">MNSVKVLFINGSPRKYGSCSKLMFAAEKGVIDAGGTVLDRIFLYDYDIKPCIGCLCDDESICRYPCIIKDDFNKIGEKILESHAIIFVSPIYWYNVSGVLKNFIDRMTCFEHMIFINGRSIVEGKTVGFIAVGNDAGGIQLLSNLLITMNSMGLHIPPWAIAYSHERDVLEDDQAIRDSYNVGYIVVKASRFLNSVKEWYEPNVDLDRVRKYVLDNIVKYSDQKRERDKLFNKYKLNNFK</sequence>
<evidence type="ECO:0000256" key="1">
    <source>
        <dbReference type="ARBA" id="ARBA00022630"/>
    </source>
</evidence>
<protein>
    <submittedName>
        <fullName evidence="5">Flavodoxin family protein</fullName>
    </submittedName>
</protein>
<comment type="similarity">
    <text evidence="3">Belongs to the SsuE family. Isf subfamily.</text>
</comment>
<dbReference type="GO" id="GO:0016491">
    <property type="term" value="F:oxidoreductase activity"/>
    <property type="evidence" value="ECO:0007669"/>
    <property type="project" value="InterPro"/>
</dbReference>
<evidence type="ECO:0000313" key="5">
    <source>
        <dbReference type="EMBL" id="HGM58449.1"/>
    </source>
</evidence>
<reference evidence="5" key="1">
    <citation type="journal article" date="2020" name="mSystems">
        <title>Genome- and Community-Level Interaction Insights into Carbon Utilization and Element Cycling Functions of Hydrothermarchaeota in Hydrothermal Sediment.</title>
        <authorList>
            <person name="Zhou Z."/>
            <person name="Liu Y."/>
            <person name="Xu W."/>
            <person name="Pan J."/>
            <person name="Luo Z.H."/>
            <person name="Li M."/>
        </authorList>
    </citation>
    <scope>NUCLEOTIDE SEQUENCE [LARGE SCALE GENOMIC DNA]</scope>
    <source>
        <strain evidence="5">SpSt-642</strain>
    </source>
</reference>
<organism evidence="5">
    <name type="scientific">Staphylothermus marinus</name>
    <dbReference type="NCBI Taxonomy" id="2280"/>
    <lineage>
        <taxon>Archaea</taxon>
        <taxon>Thermoproteota</taxon>
        <taxon>Thermoprotei</taxon>
        <taxon>Desulfurococcales</taxon>
        <taxon>Desulfurococcaceae</taxon>
        <taxon>Staphylothermus</taxon>
    </lineage>
</organism>
<dbReference type="Pfam" id="PF03358">
    <property type="entry name" value="FMN_red"/>
    <property type="match status" value="1"/>
</dbReference>
<evidence type="ECO:0000256" key="3">
    <source>
        <dbReference type="ARBA" id="ARBA00038292"/>
    </source>
</evidence>
<keyword evidence="1" id="KW-0285">Flavoprotein</keyword>
<name>A0A7C4HBA2_STAMA</name>
<dbReference type="InterPro" id="IPR029039">
    <property type="entry name" value="Flavoprotein-like_sf"/>
</dbReference>
<accession>A0A7C4HBA2</accession>
<gene>
    <name evidence="5" type="ORF">ENU14_02535</name>
</gene>
<dbReference type="InterPro" id="IPR051796">
    <property type="entry name" value="ISF_SsuE-like"/>
</dbReference>
<dbReference type="AlphaFoldDB" id="A0A7C4HBA2"/>
<dbReference type="Gene3D" id="3.40.50.360">
    <property type="match status" value="1"/>
</dbReference>